<keyword evidence="5" id="KW-0479">Metal-binding</keyword>
<dbReference type="InterPro" id="IPR007066">
    <property type="entry name" value="RNA_pol_Rpb1_3"/>
</dbReference>
<reference evidence="11" key="1">
    <citation type="journal article" date="2020" name="Front. Plant Sci.">
        <title>Comparative Plastid Genomics of Non-Photosynthetic Chrysophytes: Genome Reduction and Compaction.</title>
        <authorList>
            <person name="Kim J.I."/>
            <person name="Jeong M."/>
            <person name="Archibald J.M."/>
            <person name="Shin W."/>
        </authorList>
    </citation>
    <scope>NUCLEOTIDE SEQUENCE</scope>
    <source>
        <strain evidence="11">Jangsampo120217C5</strain>
    </source>
</reference>
<dbReference type="InterPro" id="IPR012756">
    <property type="entry name" value="DNA-dir_RpoC2_beta_pp"/>
</dbReference>
<accession>A0A7S6PV05</accession>
<dbReference type="NCBIfam" id="TIGR02388">
    <property type="entry name" value="rpoC2_cyan"/>
    <property type="match status" value="1"/>
</dbReference>
<feature type="domain" description="RNA polymerase Rpb1" evidence="8">
    <location>
        <begin position="5"/>
        <end position="55"/>
    </location>
</feature>
<dbReference type="GO" id="GO:0000428">
    <property type="term" value="C:DNA-directed RNA polymerase complex"/>
    <property type="evidence" value="ECO:0007669"/>
    <property type="project" value="UniProtKB-KW"/>
</dbReference>
<dbReference type="GO" id="GO:0003677">
    <property type="term" value="F:DNA binding"/>
    <property type="evidence" value="ECO:0007669"/>
    <property type="project" value="InterPro"/>
</dbReference>
<dbReference type="Gene3D" id="1.10.132.30">
    <property type="match status" value="1"/>
</dbReference>
<dbReference type="InterPro" id="IPR038120">
    <property type="entry name" value="Rpb1_funnel_sf"/>
</dbReference>
<evidence type="ECO:0000259" key="9">
    <source>
        <dbReference type="Pfam" id="PF04998"/>
    </source>
</evidence>
<evidence type="ECO:0000259" key="8">
    <source>
        <dbReference type="Pfam" id="PF04983"/>
    </source>
</evidence>
<gene>
    <name evidence="11" type="primary">rpoC2</name>
    <name evidence="11" type="ORF">PedoPt_p013</name>
</gene>
<evidence type="ECO:0000259" key="10">
    <source>
        <dbReference type="Pfam" id="PF05000"/>
    </source>
</evidence>
<organism evidence="11">
    <name type="scientific">Pedospumella sp. Jangsampo120217C5</name>
    <dbReference type="NCBI Taxonomy" id="2782409"/>
    <lineage>
        <taxon>Eukaryota</taxon>
        <taxon>Sar</taxon>
        <taxon>Stramenopiles</taxon>
        <taxon>Ochrophyta</taxon>
        <taxon>Chrysophyceae</taxon>
        <taxon>Chromulinales</taxon>
        <taxon>Chromulinaceae</taxon>
        <taxon>Pedospumella</taxon>
    </lineage>
</organism>
<dbReference type="Gene3D" id="2.40.50.100">
    <property type="match status" value="1"/>
</dbReference>
<dbReference type="EC" id="2.7.7.6" evidence="1"/>
<dbReference type="Pfam" id="PF04998">
    <property type="entry name" value="RNA_pol_Rpb1_5"/>
    <property type="match status" value="1"/>
</dbReference>
<dbReference type="Gene3D" id="1.10.150.390">
    <property type="match status" value="1"/>
</dbReference>
<dbReference type="InterPro" id="IPR007083">
    <property type="entry name" value="RNA_pol_Rpb1_4"/>
</dbReference>
<dbReference type="CDD" id="cd02655">
    <property type="entry name" value="RNAP_beta'_C"/>
    <property type="match status" value="1"/>
</dbReference>
<keyword evidence="3" id="KW-0808">Transferase</keyword>
<keyword evidence="11" id="KW-0934">Plastid</keyword>
<name>A0A7S6PV05_9STRA</name>
<dbReference type="InterPro" id="IPR007081">
    <property type="entry name" value="RNA_pol_Rpb1_5"/>
</dbReference>
<keyword evidence="6" id="KW-0862">Zinc</keyword>
<evidence type="ECO:0000256" key="1">
    <source>
        <dbReference type="ARBA" id="ARBA00012418"/>
    </source>
</evidence>
<dbReference type="PANTHER" id="PTHR19376:SF68">
    <property type="entry name" value="DNA-DIRECTED RNA POLYMERASE SUBUNIT BETA"/>
    <property type="match status" value="1"/>
</dbReference>
<dbReference type="Gene3D" id="1.10.1790.20">
    <property type="match status" value="1"/>
</dbReference>
<protein>
    <recommendedName>
        <fullName evidence="1">DNA-directed RNA polymerase</fullName>
        <ecNumber evidence="1">2.7.7.6</ecNumber>
    </recommendedName>
</protein>
<proteinExistence type="predicted"/>
<evidence type="ECO:0000256" key="6">
    <source>
        <dbReference type="ARBA" id="ARBA00022833"/>
    </source>
</evidence>
<dbReference type="PANTHER" id="PTHR19376">
    <property type="entry name" value="DNA-DIRECTED RNA POLYMERASE"/>
    <property type="match status" value="1"/>
</dbReference>
<keyword evidence="2" id="KW-0240">DNA-directed RNA polymerase</keyword>
<dbReference type="InterPro" id="IPR042102">
    <property type="entry name" value="RNA_pol_Rpb1_3_sf"/>
</dbReference>
<keyword evidence="7" id="KW-0804">Transcription</keyword>
<evidence type="ECO:0000256" key="3">
    <source>
        <dbReference type="ARBA" id="ARBA00022679"/>
    </source>
</evidence>
<evidence type="ECO:0000256" key="7">
    <source>
        <dbReference type="ARBA" id="ARBA00023163"/>
    </source>
</evidence>
<geneLocation type="plastid" evidence="11"/>
<dbReference type="AlphaFoldDB" id="A0A7S6PV05"/>
<sequence length="1093" mass="122236">MFITNTITKKALETIVHETFLNLGSVPSSSLLDSLKLLGFYYATNAGISINIEDLKTPNEKEKLIEFAIEEINTISKDWESGAISDAERFQSIIDSWTIATESLKTKILKHYKNFDPTNNLHVMAFSGARGNISQVRQLIGMRGLMSDQEGKIIDLPIRANFREGLSSIDYMISSYGARKGIVDTALKTADSGYLTRRLIYTTQDLVIREIDCKSTAGVILLLNKKNNVQNIIGRVLNSAKDKKSKIFLENYKNTVITTNISKNLKNLAPIILNLRSPLTCLANGSICQNCYGWDLAQSTLISLGEAVGIIAAQSIGEPGTQLTMRTFHTGGIYTSENVRQIFAPFSGKLVIPDTVKSVSYRTSHGDIVAKLQQQIKISIISWFGLKKDIILDAGSFLYKQDSTFVKKGALIADQSVCVSASGPGRLKPIYARNFGEIRFENLLLRQINRENKPKVKVNQEEGVLWVAAGKIFPLPKEAKYKNVQNLKINKSFAELKLCTPQEGVFNYTKPRISIAGSAANISFDAVKIFDSLTNCSSKVIIYPQNYQYVDKFTILATLNIYPNLTGGKIYSIRRKSFSHTITHFLITESDVWKLHSDQLKGNVSVKENKIFRARNQNFNNIIVNKPGILLKRDGLHYFFQKVSPYFLSSGTLLQQKQNDFVCKNDQLGSLVTYSNQTEDIVQGLPKIEELIEARVPREKAKLARQSGVLLNSKSGRAHHTTISREKMLLSQYIPDVDIIFEGPYTDKNVLKPKFTVANLVHSICSKSRLFLYDNNLWKAFPLPPQFIPIAVQGKNEFYFINNAGSILGINTKGKKISPTWSNIPLLDKKVNSYNSKNALSSEKYAIKNIISAFKNKKTCDCILELERGKFIYLELVEPIAKYSISLNARLLVEPGSYIDIGEPFTSGLIDPHELLNLLFHYHSRLDGLIVGSLYGVKKFQLILVNSILSIYESQNVKISSKHIEILARQMTANVRIKYGGDTPLLPGEYIKFSLMLEICKALGLAKGTRGSKIPKFEPIFLSATNASLSKDGFLSAAGFQETKRILTKAAIEGKADWLRGLKECALIGRLMPAGSAFLNYKVYLDNIYLFKD</sequence>
<feature type="domain" description="RNA polymerase Rpb1" evidence="10">
    <location>
        <begin position="84"/>
        <end position="162"/>
    </location>
</feature>
<dbReference type="Gene3D" id="1.10.274.100">
    <property type="entry name" value="RNA polymerase Rpb1, domain 3"/>
    <property type="match status" value="1"/>
</dbReference>
<dbReference type="GO" id="GO:0006351">
    <property type="term" value="P:DNA-templated transcription"/>
    <property type="evidence" value="ECO:0007669"/>
    <property type="project" value="InterPro"/>
</dbReference>
<feature type="domain" description="RNA polymerase Rpb1" evidence="9">
    <location>
        <begin position="165"/>
        <end position="981"/>
    </location>
</feature>
<evidence type="ECO:0000313" key="11">
    <source>
        <dbReference type="EMBL" id="QOU10588.1"/>
    </source>
</evidence>
<dbReference type="Pfam" id="PF04983">
    <property type="entry name" value="RNA_pol_Rpb1_3"/>
    <property type="match status" value="1"/>
</dbReference>
<keyword evidence="4" id="KW-0548">Nucleotidyltransferase</keyword>
<evidence type="ECO:0000256" key="2">
    <source>
        <dbReference type="ARBA" id="ARBA00022478"/>
    </source>
</evidence>
<evidence type="ECO:0000256" key="4">
    <source>
        <dbReference type="ARBA" id="ARBA00022695"/>
    </source>
</evidence>
<dbReference type="Pfam" id="PF05000">
    <property type="entry name" value="RNA_pol_Rpb1_4"/>
    <property type="match status" value="1"/>
</dbReference>
<evidence type="ECO:0000256" key="5">
    <source>
        <dbReference type="ARBA" id="ARBA00022723"/>
    </source>
</evidence>
<dbReference type="EMBL" id="MN935477">
    <property type="protein sequence ID" value="QOU10588.1"/>
    <property type="molecule type" value="Genomic_DNA"/>
</dbReference>
<dbReference type="GO" id="GO:0003899">
    <property type="term" value="F:DNA-directed RNA polymerase activity"/>
    <property type="evidence" value="ECO:0007669"/>
    <property type="project" value="UniProtKB-EC"/>
</dbReference>
<dbReference type="SUPFAM" id="SSF64484">
    <property type="entry name" value="beta and beta-prime subunits of DNA dependent RNA-polymerase"/>
    <property type="match status" value="1"/>
</dbReference>
<dbReference type="InterPro" id="IPR045867">
    <property type="entry name" value="DNA-dir_RpoC_beta_prime"/>
</dbReference>